<dbReference type="InterPro" id="IPR003594">
    <property type="entry name" value="HATPase_dom"/>
</dbReference>
<dbReference type="STRING" id="661478.OP10G_2890"/>
<dbReference type="InterPro" id="IPR001610">
    <property type="entry name" value="PAC"/>
</dbReference>
<dbReference type="PRINTS" id="PR00344">
    <property type="entry name" value="BCTRLSENSOR"/>
</dbReference>
<dbReference type="GO" id="GO:0000156">
    <property type="term" value="F:phosphorelay response regulator activity"/>
    <property type="evidence" value="ECO:0007669"/>
    <property type="project" value="TreeGrafter"/>
</dbReference>
<dbReference type="SUPFAM" id="SSF55781">
    <property type="entry name" value="GAF domain-like"/>
    <property type="match status" value="1"/>
</dbReference>
<keyword evidence="5 10" id="KW-0418">Kinase</keyword>
<dbReference type="Pfam" id="PF13185">
    <property type="entry name" value="GAF_2"/>
    <property type="match status" value="1"/>
</dbReference>
<comment type="catalytic activity">
    <reaction evidence="1">
        <text>ATP + protein L-histidine = ADP + protein N-phospho-L-histidine.</text>
        <dbReference type="EC" id="2.7.13.3"/>
    </reaction>
</comment>
<dbReference type="GO" id="GO:0000155">
    <property type="term" value="F:phosphorelay sensor kinase activity"/>
    <property type="evidence" value="ECO:0007669"/>
    <property type="project" value="InterPro"/>
</dbReference>
<dbReference type="SUPFAM" id="SSF47384">
    <property type="entry name" value="Homodimeric domain of signal transducing histidine kinase"/>
    <property type="match status" value="1"/>
</dbReference>
<dbReference type="OrthoDB" id="475707at2"/>
<dbReference type="NCBIfam" id="TIGR00229">
    <property type="entry name" value="sensory_box"/>
    <property type="match status" value="1"/>
</dbReference>
<dbReference type="Pfam" id="PF00512">
    <property type="entry name" value="HisKA"/>
    <property type="match status" value="1"/>
</dbReference>
<dbReference type="CDD" id="cd00130">
    <property type="entry name" value="PAS"/>
    <property type="match status" value="1"/>
</dbReference>
<dbReference type="PANTHER" id="PTHR42878">
    <property type="entry name" value="TWO-COMPONENT HISTIDINE KINASE"/>
    <property type="match status" value="1"/>
</dbReference>
<keyword evidence="11" id="KW-1185">Reference proteome</keyword>
<keyword evidence="6" id="KW-0902">Two-component regulatory system</keyword>
<dbReference type="InterPro" id="IPR003661">
    <property type="entry name" value="HisK_dim/P_dom"/>
</dbReference>
<dbReference type="SMART" id="SM00387">
    <property type="entry name" value="HATPase_c"/>
    <property type="match status" value="1"/>
</dbReference>
<keyword evidence="7" id="KW-0472">Membrane</keyword>
<dbReference type="GO" id="GO:0016020">
    <property type="term" value="C:membrane"/>
    <property type="evidence" value="ECO:0007669"/>
    <property type="project" value="UniProtKB-SubCell"/>
</dbReference>
<dbReference type="PANTHER" id="PTHR42878:SF15">
    <property type="entry name" value="BACTERIOPHYTOCHROME"/>
    <property type="match status" value="1"/>
</dbReference>
<evidence type="ECO:0000256" key="3">
    <source>
        <dbReference type="ARBA" id="ARBA00022553"/>
    </source>
</evidence>
<dbReference type="InterPro" id="IPR004358">
    <property type="entry name" value="Sig_transdc_His_kin-like_C"/>
</dbReference>
<dbReference type="SMART" id="SM00065">
    <property type="entry name" value="GAF"/>
    <property type="match status" value="1"/>
</dbReference>
<dbReference type="FunFam" id="3.30.450.20:FF:000099">
    <property type="entry name" value="Sensory box sensor histidine kinase"/>
    <property type="match status" value="1"/>
</dbReference>
<name>A0A068NRT1_FIMGI</name>
<dbReference type="SMART" id="SM00388">
    <property type="entry name" value="HisKA"/>
    <property type="match status" value="1"/>
</dbReference>
<dbReference type="EMBL" id="CP007139">
    <property type="protein sequence ID" value="AIE86258.1"/>
    <property type="molecule type" value="Genomic_DNA"/>
</dbReference>
<sequence length="562" mass="62982">MDDSLRLSESIGERTVEDYRFLAEASALLGESLDYQATLQVVTQLAIPHLADWCAVDVLDENGQLESVALAHSDPEMVAWSRSYWMAHPHDMRADHGMPNVVRTGVPELYGDLIEELVRPRGVPDDVIRDIERAGFRSVVLVPLHARGKILGGMSFVSAEPNRYNWGDVEFFGFLARRAGAAVDNARLYTLARNEIAARVETEAELRAGEERFRAMANGAPVLIWTAGLDRRQSWFNRAWLEFTGRTMEQEIADSASSIHPGDVIQYRSAFENAFDERVPFQMQYRRRRKDGRWRWMLAHGSPLFDPEGEFVGYIGTCVDVTDQVASQAALERRVEQRTTELVSAYRQLESFSYSVAHDLRAPLRGINFGVGALLEDYGGLLDEGGRKELFRVRDAASRMDRLIQDLLEHARIGTKPLEKVNVDITAHARNVARDLEGGSYAPGDVTIEIQEGLTAEADQSLMRVILQNLIENALKFTKGQPHPRIEVGFKDGVFHVRDNGVGFESTLAQKLFEPFERGHDTSKFPGTGLGLANVKRVIERHGGHVWAESAPNKGASFYFTL</sequence>
<dbReference type="FunFam" id="3.30.565.10:FF:000006">
    <property type="entry name" value="Sensor histidine kinase WalK"/>
    <property type="match status" value="1"/>
</dbReference>
<dbReference type="GO" id="GO:0007234">
    <property type="term" value="P:osmosensory signaling via phosphorelay pathway"/>
    <property type="evidence" value="ECO:0007669"/>
    <property type="project" value="TreeGrafter"/>
</dbReference>
<keyword evidence="4" id="KW-0808">Transferase</keyword>
<evidence type="ECO:0000256" key="2">
    <source>
        <dbReference type="ARBA" id="ARBA00012438"/>
    </source>
</evidence>
<evidence type="ECO:0000259" key="9">
    <source>
        <dbReference type="PROSITE" id="PS50113"/>
    </source>
</evidence>
<dbReference type="InterPro" id="IPR050351">
    <property type="entry name" value="BphY/WalK/GraS-like"/>
</dbReference>
<dbReference type="GO" id="GO:0030295">
    <property type="term" value="F:protein kinase activator activity"/>
    <property type="evidence" value="ECO:0007669"/>
    <property type="project" value="TreeGrafter"/>
</dbReference>
<dbReference type="eggNOG" id="COG4251">
    <property type="taxonomic scope" value="Bacteria"/>
</dbReference>
<dbReference type="EC" id="2.7.13.3" evidence="2"/>
<evidence type="ECO:0000256" key="6">
    <source>
        <dbReference type="ARBA" id="ARBA00023012"/>
    </source>
</evidence>
<dbReference type="Pfam" id="PF08447">
    <property type="entry name" value="PAS_3"/>
    <property type="match status" value="1"/>
</dbReference>
<evidence type="ECO:0000256" key="5">
    <source>
        <dbReference type="ARBA" id="ARBA00022777"/>
    </source>
</evidence>
<accession>A0A068NRT1</accession>
<dbReference type="AlphaFoldDB" id="A0A068NRT1"/>
<dbReference type="Gene3D" id="3.30.450.20">
    <property type="entry name" value="PAS domain"/>
    <property type="match status" value="1"/>
</dbReference>
<dbReference type="KEGG" id="fgi:OP10G_2890"/>
<dbReference type="InterPro" id="IPR035965">
    <property type="entry name" value="PAS-like_dom_sf"/>
</dbReference>
<proteinExistence type="predicted"/>
<evidence type="ECO:0000259" key="8">
    <source>
        <dbReference type="PROSITE" id="PS50109"/>
    </source>
</evidence>
<evidence type="ECO:0000256" key="7">
    <source>
        <dbReference type="ARBA" id="ARBA00023136"/>
    </source>
</evidence>
<dbReference type="SUPFAM" id="SSF55785">
    <property type="entry name" value="PYP-like sensor domain (PAS domain)"/>
    <property type="match status" value="1"/>
</dbReference>
<gene>
    <name evidence="10" type="ORF">OP10G_2890</name>
</gene>
<reference evidence="10 11" key="1">
    <citation type="journal article" date="2014" name="PLoS ONE">
        <title>The first complete genome sequence of the class fimbriimonadia in the phylum armatimonadetes.</title>
        <authorList>
            <person name="Hu Z.Y."/>
            <person name="Wang Y.Z."/>
            <person name="Im W.T."/>
            <person name="Wang S.Y."/>
            <person name="Zhao G.P."/>
            <person name="Zheng H.J."/>
            <person name="Quan Z.X."/>
        </authorList>
    </citation>
    <scope>NUCLEOTIDE SEQUENCE [LARGE SCALE GENOMIC DNA]</scope>
    <source>
        <strain evidence="10">Gsoil 348</strain>
    </source>
</reference>
<dbReference type="InterPro" id="IPR000700">
    <property type="entry name" value="PAS-assoc_C"/>
</dbReference>
<dbReference type="Pfam" id="PF02518">
    <property type="entry name" value="HATPase_c"/>
    <property type="match status" value="1"/>
</dbReference>
<organism evidence="10 11">
    <name type="scientific">Fimbriimonas ginsengisoli Gsoil 348</name>
    <dbReference type="NCBI Taxonomy" id="661478"/>
    <lineage>
        <taxon>Bacteria</taxon>
        <taxon>Bacillati</taxon>
        <taxon>Armatimonadota</taxon>
        <taxon>Fimbriimonadia</taxon>
        <taxon>Fimbriimonadales</taxon>
        <taxon>Fimbriimonadaceae</taxon>
        <taxon>Fimbriimonas</taxon>
    </lineage>
</organism>
<dbReference type="InterPro" id="IPR013655">
    <property type="entry name" value="PAS_fold_3"/>
</dbReference>
<feature type="domain" description="PAC" evidence="9">
    <location>
        <begin position="281"/>
        <end position="333"/>
    </location>
</feature>
<dbReference type="InterPro" id="IPR003018">
    <property type="entry name" value="GAF"/>
</dbReference>
<evidence type="ECO:0000313" key="10">
    <source>
        <dbReference type="EMBL" id="AIE86258.1"/>
    </source>
</evidence>
<dbReference type="CDD" id="cd00082">
    <property type="entry name" value="HisKA"/>
    <property type="match status" value="1"/>
</dbReference>
<dbReference type="RefSeq" id="WP_025225208.1">
    <property type="nucleotide sequence ID" value="NZ_CP007139.1"/>
</dbReference>
<feature type="domain" description="Histidine kinase" evidence="8">
    <location>
        <begin position="355"/>
        <end position="562"/>
    </location>
</feature>
<dbReference type="Gene3D" id="3.30.450.40">
    <property type="match status" value="1"/>
</dbReference>
<evidence type="ECO:0000313" key="11">
    <source>
        <dbReference type="Proteomes" id="UP000027982"/>
    </source>
</evidence>
<protein>
    <recommendedName>
        <fullName evidence="2">histidine kinase</fullName>
        <ecNumber evidence="2">2.7.13.3</ecNumber>
    </recommendedName>
</protein>
<dbReference type="InterPro" id="IPR036097">
    <property type="entry name" value="HisK_dim/P_sf"/>
</dbReference>
<evidence type="ECO:0000256" key="1">
    <source>
        <dbReference type="ARBA" id="ARBA00000085"/>
    </source>
</evidence>
<dbReference type="InterPro" id="IPR005467">
    <property type="entry name" value="His_kinase_dom"/>
</dbReference>
<dbReference type="Gene3D" id="1.10.287.130">
    <property type="match status" value="1"/>
</dbReference>
<dbReference type="Proteomes" id="UP000027982">
    <property type="component" value="Chromosome"/>
</dbReference>
<dbReference type="SUPFAM" id="SSF55874">
    <property type="entry name" value="ATPase domain of HSP90 chaperone/DNA topoisomerase II/histidine kinase"/>
    <property type="match status" value="1"/>
</dbReference>
<dbReference type="PROSITE" id="PS50109">
    <property type="entry name" value="HIS_KIN"/>
    <property type="match status" value="1"/>
</dbReference>
<dbReference type="InterPro" id="IPR036890">
    <property type="entry name" value="HATPase_C_sf"/>
</dbReference>
<dbReference type="InterPro" id="IPR029016">
    <property type="entry name" value="GAF-like_dom_sf"/>
</dbReference>
<dbReference type="SMART" id="SM00086">
    <property type="entry name" value="PAC"/>
    <property type="match status" value="1"/>
</dbReference>
<dbReference type="HOGENOM" id="CLU_484632_0_0_0"/>
<evidence type="ECO:0000256" key="4">
    <source>
        <dbReference type="ARBA" id="ARBA00022679"/>
    </source>
</evidence>
<dbReference type="InterPro" id="IPR000014">
    <property type="entry name" value="PAS"/>
</dbReference>
<dbReference type="eggNOG" id="COG2203">
    <property type="taxonomic scope" value="Bacteria"/>
</dbReference>
<keyword evidence="3" id="KW-0597">Phosphoprotein</keyword>
<dbReference type="Gene3D" id="3.30.565.10">
    <property type="entry name" value="Histidine kinase-like ATPase, C-terminal domain"/>
    <property type="match status" value="1"/>
</dbReference>
<dbReference type="PROSITE" id="PS50113">
    <property type="entry name" value="PAC"/>
    <property type="match status" value="1"/>
</dbReference>